<name>A0ABS4GK31_9BACL</name>
<reference evidence="1 2" key="1">
    <citation type="submission" date="2021-03" db="EMBL/GenBank/DDBJ databases">
        <title>Genomic Encyclopedia of Type Strains, Phase IV (KMG-IV): sequencing the most valuable type-strain genomes for metagenomic binning, comparative biology and taxonomic classification.</title>
        <authorList>
            <person name="Goeker M."/>
        </authorList>
    </citation>
    <scope>NUCLEOTIDE SEQUENCE [LARGE SCALE GENOMIC DNA]</scope>
    <source>
        <strain evidence="1 2">DSM 24738</strain>
    </source>
</reference>
<comment type="caution">
    <text evidence="1">The sequence shown here is derived from an EMBL/GenBank/DDBJ whole genome shotgun (WGS) entry which is preliminary data.</text>
</comment>
<organism evidence="1 2">
    <name type="scientific">Ammoniphilus resinae</name>
    <dbReference type="NCBI Taxonomy" id="861532"/>
    <lineage>
        <taxon>Bacteria</taxon>
        <taxon>Bacillati</taxon>
        <taxon>Bacillota</taxon>
        <taxon>Bacilli</taxon>
        <taxon>Bacillales</taxon>
        <taxon>Paenibacillaceae</taxon>
        <taxon>Aneurinibacillus group</taxon>
        <taxon>Ammoniphilus</taxon>
    </lineage>
</organism>
<accession>A0ABS4GK31</accession>
<sequence length="122" mass="14357">MSVRMKSKPEPSLDVDGPSIQISWKDSSSLLAEWEVTEQTKLSIEERFHIPIVELPFVLRLYDVTEREIKQDGLDRYVDFHINYQAPEWILYGIEEGRSYCVELGVRMIDGRYYSLIRSSRL</sequence>
<dbReference type="Pfam" id="PF16258">
    <property type="entry name" value="DUF4912"/>
    <property type="match status" value="1"/>
</dbReference>
<gene>
    <name evidence="1" type="ORF">J2Z37_000610</name>
</gene>
<dbReference type="EMBL" id="JAGGKT010000001">
    <property type="protein sequence ID" value="MBP1930623.1"/>
    <property type="molecule type" value="Genomic_DNA"/>
</dbReference>
<protein>
    <recommendedName>
        <fullName evidence="3">DUF4912 domain-containing protein</fullName>
    </recommendedName>
</protein>
<proteinExistence type="predicted"/>
<keyword evidence="2" id="KW-1185">Reference proteome</keyword>
<dbReference type="Proteomes" id="UP001519343">
    <property type="component" value="Unassembled WGS sequence"/>
</dbReference>
<evidence type="ECO:0000313" key="2">
    <source>
        <dbReference type="Proteomes" id="UP001519343"/>
    </source>
</evidence>
<evidence type="ECO:0000313" key="1">
    <source>
        <dbReference type="EMBL" id="MBP1930623.1"/>
    </source>
</evidence>
<dbReference type="InterPro" id="IPR032585">
    <property type="entry name" value="DUF4912"/>
</dbReference>
<evidence type="ECO:0008006" key="3">
    <source>
        <dbReference type="Google" id="ProtNLM"/>
    </source>
</evidence>